<feature type="region of interest" description="Disordered" evidence="6">
    <location>
        <begin position="226"/>
        <end position="247"/>
    </location>
</feature>
<dbReference type="PIRSF" id="PIRSF005572">
    <property type="entry name" value="NifS"/>
    <property type="match status" value="1"/>
</dbReference>
<organism evidence="8 9">
    <name type="scientific">Paenibacillus monticola</name>
    <dbReference type="NCBI Taxonomy" id="2666075"/>
    <lineage>
        <taxon>Bacteria</taxon>
        <taxon>Bacillati</taxon>
        <taxon>Bacillota</taxon>
        <taxon>Bacilli</taxon>
        <taxon>Bacillales</taxon>
        <taxon>Paenibacillaceae</taxon>
        <taxon>Paenibacillus</taxon>
    </lineage>
</organism>
<dbReference type="InterPro" id="IPR015421">
    <property type="entry name" value="PyrdxlP-dep_Trfase_major"/>
</dbReference>
<dbReference type="Proteomes" id="UP000463051">
    <property type="component" value="Unassembled WGS sequence"/>
</dbReference>
<gene>
    <name evidence="8" type="ORF">GJB61_12770</name>
</gene>
<comment type="catalytic activity">
    <reaction evidence="5">
        <text>(sulfur carrier)-H + L-cysteine = (sulfur carrier)-SH + L-alanine</text>
        <dbReference type="Rhea" id="RHEA:43892"/>
        <dbReference type="Rhea" id="RHEA-COMP:14737"/>
        <dbReference type="Rhea" id="RHEA-COMP:14739"/>
        <dbReference type="ChEBI" id="CHEBI:29917"/>
        <dbReference type="ChEBI" id="CHEBI:35235"/>
        <dbReference type="ChEBI" id="CHEBI:57972"/>
        <dbReference type="ChEBI" id="CHEBI:64428"/>
        <dbReference type="EC" id="2.8.1.7"/>
    </reaction>
</comment>
<dbReference type="InterPro" id="IPR010969">
    <property type="entry name" value="Cys_dSase-rel_unknwn_funct"/>
</dbReference>
<dbReference type="NCBIfam" id="TIGR01977">
    <property type="entry name" value="am_tr_V_EF2568"/>
    <property type="match status" value="1"/>
</dbReference>
<evidence type="ECO:0000256" key="2">
    <source>
        <dbReference type="ARBA" id="ARBA00010447"/>
    </source>
</evidence>
<dbReference type="GO" id="GO:0031071">
    <property type="term" value="F:cysteine desulfurase activity"/>
    <property type="evidence" value="ECO:0007669"/>
    <property type="project" value="UniProtKB-EC"/>
</dbReference>
<dbReference type="GO" id="GO:0008483">
    <property type="term" value="F:transaminase activity"/>
    <property type="evidence" value="ECO:0007669"/>
    <property type="project" value="UniProtKB-KW"/>
</dbReference>
<dbReference type="Gene3D" id="3.90.1150.10">
    <property type="entry name" value="Aspartate Aminotransferase, domain 1"/>
    <property type="match status" value="1"/>
</dbReference>
<dbReference type="EMBL" id="WJXB01000004">
    <property type="protein sequence ID" value="MRN53860.1"/>
    <property type="molecule type" value="Genomic_DNA"/>
</dbReference>
<comment type="caution">
    <text evidence="8">The sequence shown here is derived from an EMBL/GenBank/DDBJ whole genome shotgun (WGS) entry which is preliminary data.</text>
</comment>
<evidence type="ECO:0000256" key="5">
    <source>
        <dbReference type="ARBA" id="ARBA00050776"/>
    </source>
</evidence>
<dbReference type="PANTHER" id="PTHR43586:SF4">
    <property type="entry name" value="ISOPENICILLIN N EPIMERASE"/>
    <property type="match status" value="1"/>
</dbReference>
<feature type="domain" description="Aminotransferase class V" evidence="7">
    <location>
        <begin position="5"/>
        <end position="371"/>
    </location>
</feature>
<evidence type="ECO:0000256" key="4">
    <source>
        <dbReference type="ARBA" id="ARBA00022898"/>
    </source>
</evidence>
<dbReference type="InterPro" id="IPR015424">
    <property type="entry name" value="PyrdxlP-dep_Trfase"/>
</dbReference>
<dbReference type="AlphaFoldDB" id="A0A7X2L256"/>
<evidence type="ECO:0000313" key="8">
    <source>
        <dbReference type="EMBL" id="MRN53860.1"/>
    </source>
</evidence>
<dbReference type="Pfam" id="PF00266">
    <property type="entry name" value="Aminotran_5"/>
    <property type="match status" value="1"/>
</dbReference>
<name>A0A7X2L256_9BACL</name>
<dbReference type="SUPFAM" id="SSF53383">
    <property type="entry name" value="PLP-dependent transferases"/>
    <property type="match status" value="1"/>
</dbReference>
<evidence type="ECO:0000256" key="6">
    <source>
        <dbReference type="SAM" id="MobiDB-lite"/>
    </source>
</evidence>
<evidence type="ECO:0000259" key="7">
    <source>
        <dbReference type="Pfam" id="PF00266"/>
    </source>
</evidence>
<protein>
    <recommendedName>
        <fullName evidence="3">cysteine desulfurase</fullName>
        <ecNumber evidence="3">2.8.1.7</ecNumber>
    </recommendedName>
</protein>
<keyword evidence="8" id="KW-0808">Transferase</keyword>
<accession>A0A7X2L256</accession>
<evidence type="ECO:0000313" key="9">
    <source>
        <dbReference type="Proteomes" id="UP000463051"/>
    </source>
</evidence>
<reference evidence="8 9" key="1">
    <citation type="submission" date="2019-11" db="EMBL/GenBank/DDBJ databases">
        <title>Paenibacillus monticola sp. nov., a novel PGPR strain isolated from mountain sample in China.</title>
        <authorList>
            <person name="Zhao Q."/>
            <person name="Li H.-P."/>
            <person name="Zhang J.-L."/>
        </authorList>
    </citation>
    <scope>NUCLEOTIDE SEQUENCE [LARGE SCALE GENOMIC DNA]</scope>
    <source>
        <strain evidence="8 9">LC-T2</strain>
    </source>
</reference>
<evidence type="ECO:0000256" key="1">
    <source>
        <dbReference type="ARBA" id="ARBA00001933"/>
    </source>
</evidence>
<dbReference type="PANTHER" id="PTHR43586">
    <property type="entry name" value="CYSTEINE DESULFURASE"/>
    <property type="match status" value="1"/>
</dbReference>
<dbReference type="InterPro" id="IPR015422">
    <property type="entry name" value="PyrdxlP-dep_Trfase_small"/>
</dbReference>
<evidence type="ECO:0000256" key="3">
    <source>
        <dbReference type="ARBA" id="ARBA00012239"/>
    </source>
</evidence>
<comment type="similarity">
    <text evidence="2">Belongs to the class-V pyridoxal-phosphate-dependent aminotransferase family. Csd subfamily.</text>
</comment>
<proteinExistence type="inferred from homology"/>
<keyword evidence="8" id="KW-0032">Aminotransferase</keyword>
<dbReference type="InterPro" id="IPR016454">
    <property type="entry name" value="Cysteine_dSase"/>
</dbReference>
<dbReference type="InterPro" id="IPR000192">
    <property type="entry name" value="Aminotrans_V_dom"/>
</dbReference>
<comment type="cofactor">
    <cofactor evidence="1">
        <name>pyridoxal 5'-phosphate</name>
        <dbReference type="ChEBI" id="CHEBI:597326"/>
    </cofactor>
</comment>
<dbReference type="Gene3D" id="3.40.640.10">
    <property type="entry name" value="Type I PLP-dependent aspartate aminotransferase-like (Major domain)"/>
    <property type="match status" value="1"/>
</dbReference>
<keyword evidence="4" id="KW-0663">Pyridoxal phosphate</keyword>
<dbReference type="RefSeq" id="WP_338115794.1">
    <property type="nucleotide sequence ID" value="NZ_WJXB01000004.1"/>
</dbReference>
<sequence length="388" mass="41572">MGKLIYLDHAATSWPKPPEVATAMMNALQQSGANAGRGNHSMAMGAGRVLVRTRGLLAELFAVPNAQDIAFTHNTTMALNMGIRGTLQAGDHVISTMTEHNSVRRPLEYLRRTQGITVDYLQVNKEGQLDLRELQNAFRHNTKMVICSHSSNLLGSILPIGDIGDIAKSKGAMFMVDAAQSAGSIEIDVVSMNIDLLAFPGHKGLLGPQGTGGLYISPQLELEPLMYGGTGSQSENSEQPSVRPDRYEAGTQNTVGIAGLMAGVQKVKSIGTNIIHEREWKLTQLLMEGLLEIPGIRLLGPDQGAPRTGIVAFVIAGQESAEIAHRLDREYNIAVRAGMHCTPLAHKAVDTIESGAVRASVGYDSTEHDISTMLAAMEELYGNAAADK</sequence>
<dbReference type="EC" id="2.8.1.7" evidence="3"/>
<keyword evidence="9" id="KW-1185">Reference proteome</keyword>